<dbReference type="InterPro" id="IPR029028">
    <property type="entry name" value="Alpha/beta_knot_MTases"/>
</dbReference>
<sequence>MKKITGSKLKKFNKKNKPDREIILVLDNLEYARNVASIFNLAFALRVENIFLTGITTTPPFGKELQKVSKRREEHLFWKKEKNLSNLIEKFKSQNITTIALAKTEDSINFDLINSNQIAEKVAIIVGNEKQGLSNKLLSEVDIVTIVPVFRPLAHLNVVNELAVLAYKLV</sequence>
<dbReference type="GO" id="GO:0006396">
    <property type="term" value="P:RNA processing"/>
    <property type="evidence" value="ECO:0007669"/>
    <property type="project" value="InterPro"/>
</dbReference>
<dbReference type="GO" id="GO:0005829">
    <property type="term" value="C:cytosol"/>
    <property type="evidence" value="ECO:0007669"/>
    <property type="project" value="TreeGrafter"/>
</dbReference>
<dbReference type="SUPFAM" id="SSF75217">
    <property type="entry name" value="alpha/beta knot"/>
    <property type="match status" value="1"/>
</dbReference>
<organism evidence="4 5">
    <name type="scientific">Candidatus Dojkabacteria bacterium</name>
    <dbReference type="NCBI Taxonomy" id="2099670"/>
    <lineage>
        <taxon>Bacteria</taxon>
        <taxon>Candidatus Dojkabacteria</taxon>
    </lineage>
</organism>
<evidence type="ECO:0000256" key="2">
    <source>
        <dbReference type="ARBA" id="ARBA00022679"/>
    </source>
</evidence>
<dbReference type="PANTHER" id="PTHR46429:SF1">
    <property type="entry name" value="23S RRNA (GUANOSINE-2'-O-)-METHYLTRANSFERASE RLMB"/>
    <property type="match status" value="1"/>
</dbReference>
<reference evidence="4" key="2">
    <citation type="journal article" date="2021" name="Microbiome">
        <title>Successional dynamics and alternative stable states in a saline activated sludge microbial community over 9 years.</title>
        <authorList>
            <person name="Wang Y."/>
            <person name="Ye J."/>
            <person name="Ju F."/>
            <person name="Liu L."/>
            <person name="Boyd J.A."/>
            <person name="Deng Y."/>
            <person name="Parks D.H."/>
            <person name="Jiang X."/>
            <person name="Yin X."/>
            <person name="Woodcroft B.J."/>
            <person name="Tyson G.W."/>
            <person name="Hugenholtz P."/>
            <person name="Polz M.F."/>
            <person name="Zhang T."/>
        </authorList>
    </citation>
    <scope>NUCLEOTIDE SEQUENCE</scope>
    <source>
        <strain evidence="4">HKST-UBA15</strain>
    </source>
</reference>
<reference evidence="4" key="1">
    <citation type="submission" date="2020-04" db="EMBL/GenBank/DDBJ databases">
        <authorList>
            <person name="Zhang T."/>
        </authorList>
    </citation>
    <scope>NUCLEOTIDE SEQUENCE</scope>
    <source>
        <strain evidence="4">HKST-UBA15</strain>
    </source>
</reference>
<evidence type="ECO:0000259" key="3">
    <source>
        <dbReference type="Pfam" id="PF00588"/>
    </source>
</evidence>
<dbReference type="Pfam" id="PF00588">
    <property type="entry name" value="SpoU_methylase"/>
    <property type="match status" value="1"/>
</dbReference>
<keyword evidence="2" id="KW-0808">Transferase</keyword>
<dbReference type="InterPro" id="IPR004441">
    <property type="entry name" value="rRNA_MeTrfase_TrmH"/>
</dbReference>
<dbReference type="GO" id="GO:0032259">
    <property type="term" value="P:methylation"/>
    <property type="evidence" value="ECO:0007669"/>
    <property type="project" value="UniProtKB-KW"/>
</dbReference>
<proteinExistence type="predicted"/>
<evidence type="ECO:0000256" key="1">
    <source>
        <dbReference type="ARBA" id="ARBA00022603"/>
    </source>
</evidence>
<gene>
    <name evidence="4" type="ORF">KC675_02295</name>
</gene>
<dbReference type="InterPro" id="IPR001537">
    <property type="entry name" value="SpoU_MeTrfase"/>
</dbReference>
<evidence type="ECO:0000313" key="5">
    <source>
        <dbReference type="Proteomes" id="UP000745577"/>
    </source>
</evidence>
<evidence type="ECO:0000313" key="4">
    <source>
        <dbReference type="EMBL" id="MCA9379988.1"/>
    </source>
</evidence>
<dbReference type="GO" id="GO:0008173">
    <property type="term" value="F:RNA methyltransferase activity"/>
    <property type="evidence" value="ECO:0007669"/>
    <property type="project" value="InterPro"/>
</dbReference>
<dbReference type="EMBL" id="JAGQLL010000023">
    <property type="protein sequence ID" value="MCA9379988.1"/>
    <property type="molecule type" value="Genomic_DNA"/>
</dbReference>
<accession>A0A955IB28</accession>
<name>A0A955IB28_9BACT</name>
<dbReference type="AlphaFoldDB" id="A0A955IB28"/>
<dbReference type="PANTHER" id="PTHR46429">
    <property type="entry name" value="23S RRNA (GUANOSINE-2'-O-)-METHYLTRANSFERASE RLMB"/>
    <property type="match status" value="1"/>
</dbReference>
<keyword evidence="1" id="KW-0489">Methyltransferase</keyword>
<dbReference type="Proteomes" id="UP000745577">
    <property type="component" value="Unassembled WGS sequence"/>
</dbReference>
<dbReference type="GO" id="GO:0003723">
    <property type="term" value="F:RNA binding"/>
    <property type="evidence" value="ECO:0007669"/>
    <property type="project" value="InterPro"/>
</dbReference>
<dbReference type="InterPro" id="IPR029026">
    <property type="entry name" value="tRNA_m1G_MTases_N"/>
</dbReference>
<feature type="domain" description="tRNA/rRNA methyltransferase SpoU type" evidence="3">
    <location>
        <begin position="22"/>
        <end position="167"/>
    </location>
</feature>
<comment type="caution">
    <text evidence="4">The sequence shown here is derived from an EMBL/GenBank/DDBJ whole genome shotgun (WGS) entry which is preliminary data.</text>
</comment>
<protein>
    <recommendedName>
        <fullName evidence="3">tRNA/rRNA methyltransferase SpoU type domain-containing protein</fullName>
    </recommendedName>
</protein>
<dbReference type="Gene3D" id="3.40.1280.10">
    <property type="match status" value="1"/>
</dbReference>